<proteinExistence type="predicted"/>
<reference evidence="1" key="1">
    <citation type="journal article" date="2020" name="New Phytol.">
        <title>Comparative genomics reveals dynamic genome evolution in host specialist ectomycorrhizal fungi.</title>
        <authorList>
            <person name="Lofgren L.A."/>
            <person name="Nguyen N.H."/>
            <person name="Vilgalys R."/>
            <person name="Ruytinx J."/>
            <person name="Liao H.L."/>
            <person name="Branco S."/>
            <person name="Kuo A."/>
            <person name="LaButti K."/>
            <person name="Lipzen A."/>
            <person name="Andreopoulos W."/>
            <person name="Pangilinan J."/>
            <person name="Riley R."/>
            <person name="Hundley H."/>
            <person name="Na H."/>
            <person name="Barry K."/>
            <person name="Grigoriev I.V."/>
            <person name="Stajich J.E."/>
            <person name="Kennedy P.G."/>
        </authorList>
    </citation>
    <scope>NUCLEOTIDE SEQUENCE</scope>
    <source>
        <strain evidence="1">FC423</strain>
    </source>
</reference>
<gene>
    <name evidence="1" type="ORF">F5147DRAFT_724513</name>
</gene>
<accession>A0A9P7JMT5</accession>
<evidence type="ECO:0000313" key="2">
    <source>
        <dbReference type="Proteomes" id="UP000823399"/>
    </source>
</evidence>
<dbReference type="AlphaFoldDB" id="A0A9P7JMT5"/>
<dbReference type="Proteomes" id="UP000823399">
    <property type="component" value="Unassembled WGS sequence"/>
</dbReference>
<organism evidence="1 2">
    <name type="scientific">Suillus discolor</name>
    <dbReference type="NCBI Taxonomy" id="1912936"/>
    <lineage>
        <taxon>Eukaryota</taxon>
        <taxon>Fungi</taxon>
        <taxon>Dikarya</taxon>
        <taxon>Basidiomycota</taxon>
        <taxon>Agaricomycotina</taxon>
        <taxon>Agaricomycetes</taxon>
        <taxon>Agaricomycetidae</taxon>
        <taxon>Boletales</taxon>
        <taxon>Suillineae</taxon>
        <taxon>Suillaceae</taxon>
        <taxon>Suillus</taxon>
    </lineage>
</organism>
<protein>
    <submittedName>
        <fullName evidence="1">Uncharacterized protein</fullName>
    </submittedName>
</protein>
<dbReference type="EMBL" id="JABBWM010000102">
    <property type="protein sequence ID" value="KAG2090600.1"/>
    <property type="molecule type" value="Genomic_DNA"/>
</dbReference>
<dbReference type="RefSeq" id="XP_041286257.1">
    <property type="nucleotide sequence ID" value="XM_041439056.1"/>
</dbReference>
<dbReference type="GeneID" id="64701315"/>
<evidence type="ECO:0000313" key="1">
    <source>
        <dbReference type="EMBL" id="KAG2090600.1"/>
    </source>
</evidence>
<name>A0A9P7JMT5_9AGAM</name>
<keyword evidence="2" id="KW-1185">Reference proteome</keyword>
<sequence length="75" mass="8359">MLFRPAPSLLIASSLVSFDDIEITLGSGSVNGRDVSDEVHDPAPGTYKITSSLKDMHNRMPWIQPFQKTSTKLRR</sequence>
<comment type="caution">
    <text evidence="1">The sequence shown here is derived from an EMBL/GenBank/DDBJ whole genome shotgun (WGS) entry which is preliminary data.</text>
</comment>